<name>A0A1H7Y8M3_9BACT</name>
<dbReference type="PANTHER" id="PTHR33990">
    <property type="entry name" value="PROTEIN YJDN-RELATED"/>
    <property type="match status" value="1"/>
</dbReference>
<dbReference type="InterPro" id="IPR009725">
    <property type="entry name" value="3_dmu_93_MTrfase"/>
</dbReference>
<evidence type="ECO:0000259" key="1">
    <source>
        <dbReference type="Pfam" id="PF06983"/>
    </source>
</evidence>
<feature type="domain" description="PhnB-like" evidence="1">
    <location>
        <begin position="8"/>
        <end position="127"/>
    </location>
</feature>
<proteinExistence type="predicted"/>
<evidence type="ECO:0000313" key="3">
    <source>
        <dbReference type="Proteomes" id="UP000198984"/>
    </source>
</evidence>
<dbReference type="CDD" id="cd06588">
    <property type="entry name" value="PhnB_like"/>
    <property type="match status" value="1"/>
</dbReference>
<keyword evidence="2" id="KW-0830">Ubiquinone</keyword>
<dbReference type="RefSeq" id="WP_089915268.1">
    <property type="nucleotide sequence ID" value="NZ_FOBB01000004.1"/>
</dbReference>
<dbReference type="Gene3D" id="3.10.180.10">
    <property type="entry name" value="2,3-Dihydroxybiphenyl 1,2-Dioxygenase, domain 1"/>
    <property type="match status" value="1"/>
</dbReference>
<gene>
    <name evidence="2" type="ORF">SAMN04488505_104360</name>
</gene>
<dbReference type="OrthoDB" id="9806473at2"/>
<dbReference type="SUPFAM" id="SSF54593">
    <property type="entry name" value="Glyoxalase/Bleomycin resistance protein/Dihydroxybiphenyl dioxygenase"/>
    <property type="match status" value="1"/>
</dbReference>
<dbReference type="Pfam" id="PF06983">
    <property type="entry name" value="3-dmu-9_3-mt"/>
    <property type="match status" value="1"/>
</dbReference>
<dbReference type="Proteomes" id="UP000198984">
    <property type="component" value="Unassembled WGS sequence"/>
</dbReference>
<protein>
    <submittedName>
        <fullName evidence="2">Glyoxalase superfamily enzyme, possibly 3-demethylubiquinone-9 3-methyltransferase</fullName>
    </submittedName>
</protein>
<dbReference type="EMBL" id="FOBB01000004">
    <property type="protein sequence ID" value="SEM42480.1"/>
    <property type="molecule type" value="Genomic_DNA"/>
</dbReference>
<dbReference type="InterPro" id="IPR028973">
    <property type="entry name" value="PhnB-like"/>
</dbReference>
<reference evidence="2 3" key="1">
    <citation type="submission" date="2016-10" db="EMBL/GenBank/DDBJ databases">
        <authorList>
            <person name="de Groot N.N."/>
        </authorList>
    </citation>
    <scope>NUCLEOTIDE SEQUENCE [LARGE SCALE GENOMIC DNA]</scope>
    <source>
        <strain evidence="2 3">DSM 21039</strain>
    </source>
</reference>
<keyword evidence="2" id="KW-0489">Methyltransferase</keyword>
<dbReference type="GO" id="GO:0008168">
    <property type="term" value="F:methyltransferase activity"/>
    <property type="evidence" value="ECO:0007669"/>
    <property type="project" value="UniProtKB-KW"/>
</dbReference>
<dbReference type="InterPro" id="IPR029068">
    <property type="entry name" value="Glyas_Bleomycin-R_OHBP_Dase"/>
</dbReference>
<dbReference type="AlphaFoldDB" id="A0A1H7Y8M3"/>
<dbReference type="STRING" id="573321.SAMN04488505_104360"/>
<sequence length="164" mass="18135">MANKIVAQKIGPCLWFGGNAEKAVQFYTGVFKNSKTGRVTHYGKSDDEHSLPEGTVLTMEFELDGQPFLALNAGPVFTFNEAVSFVVYCDDQEELDYYWEKLSAGGDEKAQICGWLKDQFGLSWQIVPRALADLMGGPKADKVMAAVMKMKKLDIKALEEAAAR</sequence>
<evidence type="ECO:0000313" key="2">
    <source>
        <dbReference type="EMBL" id="SEM42480.1"/>
    </source>
</evidence>
<keyword evidence="3" id="KW-1185">Reference proteome</keyword>
<dbReference type="PIRSF" id="PIRSF021700">
    <property type="entry name" value="3_dmu_93_MTrfase"/>
    <property type="match status" value="1"/>
</dbReference>
<dbReference type="PANTHER" id="PTHR33990:SF2">
    <property type="entry name" value="PHNB-LIKE DOMAIN-CONTAINING PROTEIN"/>
    <property type="match status" value="1"/>
</dbReference>
<organism evidence="2 3">
    <name type="scientific">Chitinophaga rupis</name>
    <dbReference type="NCBI Taxonomy" id="573321"/>
    <lineage>
        <taxon>Bacteria</taxon>
        <taxon>Pseudomonadati</taxon>
        <taxon>Bacteroidota</taxon>
        <taxon>Chitinophagia</taxon>
        <taxon>Chitinophagales</taxon>
        <taxon>Chitinophagaceae</taxon>
        <taxon>Chitinophaga</taxon>
    </lineage>
</organism>
<dbReference type="GO" id="GO:0032259">
    <property type="term" value="P:methylation"/>
    <property type="evidence" value="ECO:0007669"/>
    <property type="project" value="UniProtKB-KW"/>
</dbReference>
<accession>A0A1H7Y8M3</accession>
<keyword evidence="2" id="KW-0808">Transferase</keyword>